<dbReference type="Pfam" id="PF03109">
    <property type="entry name" value="ABC1"/>
    <property type="match status" value="1"/>
</dbReference>
<keyword evidence="7" id="KW-1185">Reference proteome</keyword>
<comment type="similarity">
    <text evidence="1">Belongs to the protein kinase superfamily. ADCK protein kinase family.</text>
</comment>
<dbReference type="Proteomes" id="UP001210925">
    <property type="component" value="Unassembled WGS sequence"/>
</dbReference>
<evidence type="ECO:0000256" key="3">
    <source>
        <dbReference type="ARBA" id="ARBA00022741"/>
    </source>
</evidence>
<keyword evidence="4" id="KW-0067">ATP-binding</keyword>
<sequence length="488" mass="55514">MVSSVDFVAMLLGASKILKPKKYPIYKTIPKTYTNPIPDPNPIHQPKVEMKPSKIPSTRLGRIYEFTSLGIGITGGIISDKLKQSVGLSSGNSIFSPANVERIVQKLIKMRGAALKIGQMLSIQDSKMIPEEVHTIMRRVQNSADFMPEWQLDGVLNKELGSDWMKDYEHFEKIPIAAASIGQVHKAKLKTGETVAVKIQYPGVVESIDSDLDNLVMLLSLGQLLPKGLYLDNTVRVARNELKMECDYLREAASIDRFRELIKMENLDRVFHVPKVYTELSTEKVLVTEFVYGKPIDTVTNLSQMDRDYLGSSLLKLCLMELFEFRFMQTDPNWSNFLYNEKTKKIELLDFGAARDFPKSFTDTYLKLLKAGADQDREKAIQHSIELGFLTGLESQQMTFAHVNSLFTLALPFHKTDSPFYDFGKSSELTEKVRSDIPTMLRERLTPPPDETYSLHRKLSGCFLLCGKLKSRINCAKEFETRYKAYKF</sequence>
<dbReference type="SUPFAM" id="SSF56112">
    <property type="entry name" value="Protein kinase-like (PK-like)"/>
    <property type="match status" value="1"/>
</dbReference>
<comment type="caution">
    <text evidence="6">The sequence shown here is derived from an EMBL/GenBank/DDBJ whole genome shotgun (WGS) entry which is preliminary data.</text>
</comment>
<evidence type="ECO:0000256" key="2">
    <source>
        <dbReference type="ARBA" id="ARBA00022679"/>
    </source>
</evidence>
<evidence type="ECO:0000259" key="5">
    <source>
        <dbReference type="Pfam" id="PF03109"/>
    </source>
</evidence>
<dbReference type="PANTHER" id="PTHR43851">
    <property type="match status" value="1"/>
</dbReference>
<feature type="domain" description="ABC1 atypical kinase-like" evidence="5">
    <location>
        <begin position="139"/>
        <end position="383"/>
    </location>
</feature>
<dbReference type="InterPro" id="IPR011009">
    <property type="entry name" value="Kinase-like_dom_sf"/>
</dbReference>
<dbReference type="GO" id="GO:0006744">
    <property type="term" value="P:ubiquinone biosynthetic process"/>
    <property type="evidence" value="ECO:0007669"/>
    <property type="project" value="TreeGrafter"/>
</dbReference>
<reference evidence="6" key="1">
    <citation type="submission" date="2020-05" db="EMBL/GenBank/DDBJ databases">
        <title>Phylogenomic resolution of chytrid fungi.</title>
        <authorList>
            <person name="Stajich J.E."/>
            <person name="Amses K."/>
            <person name="Simmons R."/>
            <person name="Seto K."/>
            <person name="Myers J."/>
            <person name="Bonds A."/>
            <person name="Quandt C.A."/>
            <person name="Barry K."/>
            <person name="Liu P."/>
            <person name="Grigoriev I."/>
            <person name="Longcore J.E."/>
            <person name="James T.Y."/>
        </authorList>
    </citation>
    <scope>NUCLEOTIDE SEQUENCE</scope>
    <source>
        <strain evidence="6">PLAUS21</strain>
    </source>
</reference>
<dbReference type="InterPro" id="IPR034646">
    <property type="entry name" value="ADCK3_dom"/>
</dbReference>
<evidence type="ECO:0000313" key="7">
    <source>
        <dbReference type="Proteomes" id="UP001210925"/>
    </source>
</evidence>
<keyword evidence="6" id="KW-0418">Kinase</keyword>
<evidence type="ECO:0000313" key="6">
    <source>
        <dbReference type="EMBL" id="KAJ3251333.1"/>
    </source>
</evidence>
<dbReference type="PANTHER" id="PTHR43851:SF3">
    <property type="entry name" value="COENZYME Q8"/>
    <property type="match status" value="1"/>
</dbReference>
<dbReference type="AlphaFoldDB" id="A0AAD5UA77"/>
<organism evidence="6 7">
    <name type="scientific">Boothiomyces macroporosus</name>
    <dbReference type="NCBI Taxonomy" id="261099"/>
    <lineage>
        <taxon>Eukaryota</taxon>
        <taxon>Fungi</taxon>
        <taxon>Fungi incertae sedis</taxon>
        <taxon>Chytridiomycota</taxon>
        <taxon>Chytridiomycota incertae sedis</taxon>
        <taxon>Chytridiomycetes</taxon>
        <taxon>Rhizophydiales</taxon>
        <taxon>Terramycetaceae</taxon>
        <taxon>Boothiomyces</taxon>
    </lineage>
</organism>
<dbReference type="EMBL" id="JADGKB010000187">
    <property type="protein sequence ID" value="KAJ3251333.1"/>
    <property type="molecule type" value="Genomic_DNA"/>
</dbReference>
<gene>
    <name evidence="6" type="primary">ADCK4</name>
    <name evidence="6" type="ORF">HK103_002458</name>
</gene>
<accession>A0AAD5UA77</accession>
<dbReference type="GO" id="GO:0016301">
    <property type="term" value="F:kinase activity"/>
    <property type="evidence" value="ECO:0007669"/>
    <property type="project" value="UniProtKB-KW"/>
</dbReference>
<dbReference type="InterPro" id="IPR051409">
    <property type="entry name" value="Atypical_kinase_ADCK"/>
</dbReference>
<protein>
    <submittedName>
        <fullName evidence="6">AarF domain-containing protein kinase 4</fullName>
    </submittedName>
</protein>
<keyword evidence="3" id="KW-0547">Nucleotide-binding</keyword>
<dbReference type="InterPro" id="IPR004147">
    <property type="entry name" value="ABC1_dom"/>
</dbReference>
<name>A0AAD5UA77_9FUNG</name>
<dbReference type="CDD" id="cd13970">
    <property type="entry name" value="ABC1_ADCK3"/>
    <property type="match status" value="1"/>
</dbReference>
<keyword evidence="2" id="KW-0808">Transferase</keyword>
<evidence type="ECO:0000256" key="1">
    <source>
        <dbReference type="ARBA" id="ARBA00009670"/>
    </source>
</evidence>
<evidence type="ECO:0000256" key="4">
    <source>
        <dbReference type="ARBA" id="ARBA00022840"/>
    </source>
</evidence>
<proteinExistence type="inferred from homology"/>
<dbReference type="GO" id="GO:0005524">
    <property type="term" value="F:ATP binding"/>
    <property type="evidence" value="ECO:0007669"/>
    <property type="project" value="UniProtKB-KW"/>
</dbReference>